<evidence type="ECO:0000256" key="3">
    <source>
        <dbReference type="ARBA" id="ARBA00022917"/>
    </source>
</evidence>
<comment type="similarity">
    <text evidence="1">Belongs to the eIF-2-beta/eIF-5 family.</text>
</comment>
<dbReference type="SMART" id="SM00653">
    <property type="entry name" value="eIF2B_5"/>
    <property type="match status" value="1"/>
</dbReference>
<dbReference type="AlphaFoldDB" id="A0A9E7R7E1"/>
<name>A0A9E7R7E1_9EURY</name>
<feature type="region of interest" description="Disordered" evidence="4">
    <location>
        <begin position="1"/>
        <end position="30"/>
    </location>
</feature>
<reference evidence="6" key="1">
    <citation type="submission" date="2022-09" db="EMBL/GenBank/DDBJ databases">
        <title>Diverse halophilic archaea isolated from saline environments.</title>
        <authorList>
            <person name="Cui H.-L."/>
        </authorList>
    </citation>
    <scope>NUCLEOTIDE SEQUENCE</scope>
    <source>
        <strain evidence="6">ZS-35-S2</strain>
    </source>
</reference>
<dbReference type="InterPro" id="IPR016189">
    <property type="entry name" value="Transl_init_fac_IF2/IF5_N"/>
</dbReference>
<dbReference type="InterPro" id="IPR045196">
    <property type="entry name" value="IF2/IF5"/>
</dbReference>
<keyword evidence="2 6" id="KW-0396">Initiation factor</keyword>
<dbReference type="Gene3D" id="3.30.30.170">
    <property type="match status" value="1"/>
</dbReference>
<accession>A0A9E7R7E1</accession>
<keyword evidence="7" id="KW-1185">Reference proteome</keyword>
<dbReference type="PANTHER" id="PTHR23001:SF3">
    <property type="entry name" value="EUKARYOTIC TRANSLATION INITIATION FACTOR 2 SUBUNIT 2"/>
    <property type="match status" value="1"/>
</dbReference>
<keyword evidence="3" id="KW-0648">Protein biosynthesis</keyword>
<dbReference type="GO" id="GO:0003743">
    <property type="term" value="F:translation initiation factor activity"/>
    <property type="evidence" value="ECO:0007669"/>
    <property type="project" value="UniProtKB-KW"/>
</dbReference>
<organism evidence="6 7">
    <name type="scientific">Salinirubellus salinus</name>
    <dbReference type="NCBI Taxonomy" id="1364945"/>
    <lineage>
        <taxon>Archaea</taxon>
        <taxon>Methanobacteriati</taxon>
        <taxon>Methanobacteriota</taxon>
        <taxon>Stenosarchaea group</taxon>
        <taxon>Halobacteria</taxon>
        <taxon>Halobacteriales</taxon>
        <taxon>Natronomonadaceae</taxon>
        <taxon>Salinirubellus</taxon>
    </lineage>
</organism>
<dbReference type="KEGG" id="ssai:N0B31_06860"/>
<evidence type="ECO:0000313" key="6">
    <source>
        <dbReference type="EMBL" id="UWM56003.1"/>
    </source>
</evidence>
<evidence type="ECO:0000313" key="7">
    <source>
        <dbReference type="Proteomes" id="UP001057580"/>
    </source>
</evidence>
<dbReference type="PANTHER" id="PTHR23001">
    <property type="entry name" value="EUKARYOTIC TRANSLATION INITIATION FACTOR"/>
    <property type="match status" value="1"/>
</dbReference>
<dbReference type="RefSeq" id="WP_260595123.1">
    <property type="nucleotide sequence ID" value="NZ_CP104003.1"/>
</dbReference>
<dbReference type="SUPFAM" id="SSF100966">
    <property type="entry name" value="Translation initiation factor 2 beta, aIF2beta, N-terminal domain"/>
    <property type="match status" value="1"/>
</dbReference>
<dbReference type="SUPFAM" id="SSF75689">
    <property type="entry name" value="Zinc-binding domain of translation initiation factor 2 beta"/>
    <property type="match status" value="1"/>
</dbReference>
<dbReference type="NCBIfam" id="NF003067">
    <property type="entry name" value="PRK03988.1"/>
    <property type="match status" value="1"/>
</dbReference>
<evidence type="ECO:0000256" key="4">
    <source>
        <dbReference type="SAM" id="MobiDB-lite"/>
    </source>
</evidence>
<gene>
    <name evidence="6" type="ORF">N0B31_06860</name>
</gene>
<dbReference type="InterPro" id="IPR016190">
    <property type="entry name" value="Transl_init_fac_IF2/IF5_Zn-bd"/>
</dbReference>
<dbReference type="InterPro" id="IPR002735">
    <property type="entry name" value="Transl_init_fac_IF2/IF5_dom"/>
</dbReference>
<sequence>MDYDDSLERAMENTPDVAGSGERFQLPDPDVRQEGNVTVFENFPAVVDRLDRDRDHVMRYVQTELGTSASIDDRGRLRLTGEFRAARLGTALQEYAEAYVLCPECGLPDTTLEKEHGTEVRQCSACGARSATGN</sequence>
<dbReference type="Proteomes" id="UP001057580">
    <property type="component" value="Chromosome"/>
</dbReference>
<evidence type="ECO:0000259" key="5">
    <source>
        <dbReference type="SMART" id="SM00653"/>
    </source>
</evidence>
<evidence type="ECO:0000256" key="2">
    <source>
        <dbReference type="ARBA" id="ARBA00022540"/>
    </source>
</evidence>
<evidence type="ECO:0000256" key="1">
    <source>
        <dbReference type="ARBA" id="ARBA00010397"/>
    </source>
</evidence>
<dbReference type="Pfam" id="PF01873">
    <property type="entry name" value="eIF-5_eIF-2B"/>
    <property type="match status" value="1"/>
</dbReference>
<proteinExistence type="inferred from homology"/>
<dbReference type="GeneID" id="74942128"/>
<feature type="compositionally biased region" description="Basic and acidic residues" evidence="4">
    <location>
        <begin position="1"/>
        <end position="11"/>
    </location>
</feature>
<feature type="domain" description="Translation initiation factor IF2/IF5" evidence="5">
    <location>
        <begin position="21"/>
        <end position="129"/>
    </location>
</feature>
<dbReference type="EMBL" id="CP104003">
    <property type="protein sequence ID" value="UWM56003.1"/>
    <property type="molecule type" value="Genomic_DNA"/>
</dbReference>
<protein>
    <submittedName>
        <fullName evidence="6">Translation initiation factor IF-2 subunit beta</fullName>
    </submittedName>
</protein>